<dbReference type="InParanoid" id="A0A061AFI0"/>
<feature type="transmembrane region" description="Helical" evidence="1">
    <location>
        <begin position="12"/>
        <end position="34"/>
    </location>
</feature>
<name>A0A061AFI0_9MOLU</name>
<keyword evidence="1" id="KW-1133">Transmembrane helix</keyword>
<dbReference type="PATRIC" id="fig|35623.3.peg.218"/>
<dbReference type="Proteomes" id="UP000032434">
    <property type="component" value="Chromosome 1"/>
</dbReference>
<evidence type="ECO:0000256" key="1">
    <source>
        <dbReference type="SAM" id="Phobius"/>
    </source>
</evidence>
<evidence type="ECO:0000313" key="2">
    <source>
        <dbReference type="EMBL" id="CDR30291.1"/>
    </source>
</evidence>
<evidence type="ECO:0008006" key="4">
    <source>
        <dbReference type="Google" id="ProtNLM"/>
    </source>
</evidence>
<keyword evidence="1" id="KW-0812">Transmembrane</keyword>
<evidence type="ECO:0000313" key="3">
    <source>
        <dbReference type="Proteomes" id="UP000032434"/>
    </source>
</evidence>
<dbReference type="RefSeq" id="WP_045748859.1">
    <property type="nucleotide sequence ID" value="NZ_FUZK01000002.1"/>
</dbReference>
<gene>
    <name evidence="2" type="ORF">Aocu_02180</name>
</gene>
<dbReference type="STRING" id="35623.Aocu_02180"/>
<dbReference type="AlphaFoldDB" id="A0A061AFI0"/>
<reference evidence="3" key="1">
    <citation type="submission" date="2014-05" db="EMBL/GenBank/DDBJ databases">
        <authorList>
            <person name="Kube M."/>
        </authorList>
    </citation>
    <scope>NUCLEOTIDE SEQUENCE [LARGE SCALE GENOMIC DNA]</scope>
</reference>
<proteinExistence type="predicted"/>
<sequence>MKIVGHQARGFVAFYGFMIFIMFMVEIFFISSLLESSNPNIDSDVYYILLLPLGFIVTLILAIIYDLRKPYESIGYDDQYFYIFHRKKTITIPIKDVETILSRRDKSRGMTFTSGAVIFKTDNKNYKIRNISQCEDVVSTLHKIMKESVKERFDV</sequence>
<feature type="transmembrane region" description="Helical" evidence="1">
    <location>
        <begin position="46"/>
        <end position="65"/>
    </location>
</feature>
<keyword evidence="3" id="KW-1185">Reference proteome</keyword>
<dbReference type="KEGG" id="aoc:Aocu_02180"/>
<keyword evidence="1" id="KW-0472">Membrane</keyword>
<dbReference type="HOGENOM" id="CLU_1682816_0_0_14"/>
<protein>
    <recommendedName>
        <fullName evidence="4">DUF304 domain-containing protein</fullName>
    </recommendedName>
</protein>
<accession>A0A061AFI0</accession>
<dbReference type="EMBL" id="LK028559">
    <property type="protein sequence ID" value="CDR30291.1"/>
    <property type="molecule type" value="Genomic_DNA"/>
</dbReference>
<organism evidence="2 3">
    <name type="scientific">Acholeplasma oculi</name>
    <dbReference type="NCBI Taxonomy" id="35623"/>
    <lineage>
        <taxon>Bacteria</taxon>
        <taxon>Bacillati</taxon>
        <taxon>Mycoplasmatota</taxon>
        <taxon>Mollicutes</taxon>
        <taxon>Acholeplasmatales</taxon>
        <taxon>Acholeplasmataceae</taxon>
        <taxon>Acholeplasma</taxon>
    </lineage>
</organism>